<organism evidence="1 2">
    <name type="scientific">Helicobacter pylori GAM120Ai</name>
    <dbReference type="NCBI Taxonomy" id="1159029"/>
    <lineage>
        <taxon>Bacteria</taxon>
        <taxon>Pseudomonadati</taxon>
        <taxon>Campylobacterota</taxon>
        <taxon>Epsilonproteobacteria</taxon>
        <taxon>Campylobacterales</taxon>
        <taxon>Helicobacteraceae</taxon>
        <taxon>Helicobacter</taxon>
    </lineage>
</organism>
<proteinExistence type="predicted"/>
<sequence length="48" mass="5757">MSLIAQLLLYFFEIFKDPKISRKNPLQKYLKNYKATPLDYTIVKLHIV</sequence>
<name>A0AAV3IF83_HELPX</name>
<dbReference type="AlphaFoldDB" id="A0AAV3IF83"/>
<protein>
    <submittedName>
        <fullName evidence="1">Uncharacterized protein</fullName>
    </submittedName>
</protein>
<evidence type="ECO:0000313" key="2">
    <source>
        <dbReference type="Proteomes" id="UP000012012"/>
    </source>
</evidence>
<gene>
    <name evidence="1" type="ORF">HMPREF1401_00740</name>
</gene>
<dbReference type="EMBL" id="APDF01000024">
    <property type="protein sequence ID" value="EMG96006.1"/>
    <property type="molecule type" value="Genomic_DNA"/>
</dbReference>
<dbReference type="Proteomes" id="UP000012012">
    <property type="component" value="Unassembled WGS sequence"/>
</dbReference>
<reference evidence="1 2" key="1">
    <citation type="submission" date="2012-11" db="EMBL/GenBank/DDBJ databases">
        <authorList>
            <person name="Weinstock G."/>
            <person name="Sodergren E."/>
            <person name="Lobos E.A."/>
            <person name="Fulton L."/>
            <person name="Fulton R."/>
            <person name="Courtney L."/>
            <person name="Fronick C."/>
            <person name="O'Laughlin M."/>
            <person name="Godfrey J."/>
            <person name="Wilson R.M."/>
            <person name="Miner T."/>
            <person name="Farmer C."/>
            <person name="Delehaunty K."/>
            <person name="Cordes M."/>
            <person name="Minx P."/>
            <person name="Tomlinson C."/>
            <person name="Chen J."/>
            <person name="Wollam A."/>
            <person name="Pepin K.H."/>
            <person name="Bhonagiri V."/>
            <person name="Zhang X."/>
            <person name="Suruliraj S."/>
            <person name="Antonio M."/>
            <person name="Secka O."/>
            <person name="Thomas J."/>
            <person name="Warren W."/>
            <person name="Mitreva M."/>
            <person name="Mardis E.R."/>
            <person name="Wilson R.K."/>
        </authorList>
    </citation>
    <scope>NUCLEOTIDE SEQUENCE [LARGE SCALE GENOMIC DNA]</scope>
    <source>
        <strain evidence="1 2">GAM120Ai</strain>
    </source>
</reference>
<comment type="caution">
    <text evidence="1">The sequence shown here is derived from an EMBL/GenBank/DDBJ whole genome shotgun (WGS) entry which is preliminary data.</text>
</comment>
<evidence type="ECO:0000313" key="1">
    <source>
        <dbReference type="EMBL" id="EMG96006.1"/>
    </source>
</evidence>
<accession>A0AAV3IF83</accession>